<name>A0ABC9WII9_GRUJA</name>
<comment type="caution">
    <text evidence="1">The sequence shown here is derived from an EMBL/GenBank/DDBJ whole genome shotgun (WGS) entry which is preliminary data.</text>
</comment>
<protein>
    <submittedName>
        <fullName evidence="1">Mitochondrial enolase superfamily member 1</fullName>
    </submittedName>
</protein>
<proteinExistence type="predicted"/>
<dbReference type="AlphaFoldDB" id="A0ABC9WII9"/>
<organism evidence="1 2">
    <name type="scientific">Grus japonensis</name>
    <name type="common">Japanese crane</name>
    <name type="synonym">Red-crowned crane</name>
    <dbReference type="NCBI Taxonomy" id="30415"/>
    <lineage>
        <taxon>Eukaryota</taxon>
        <taxon>Metazoa</taxon>
        <taxon>Chordata</taxon>
        <taxon>Craniata</taxon>
        <taxon>Vertebrata</taxon>
        <taxon>Euteleostomi</taxon>
        <taxon>Archelosauria</taxon>
        <taxon>Archosauria</taxon>
        <taxon>Dinosauria</taxon>
        <taxon>Saurischia</taxon>
        <taxon>Theropoda</taxon>
        <taxon>Coelurosauria</taxon>
        <taxon>Aves</taxon>
        <taxon>Neognathae</taxon>
        <taxon>Neoaves</taxon>
        <taxon>Gruiformes</taxon>
        <taxon>Gruidae</taxon>
        <taxon>Grus</taxon>
    </lineage>
</organism>
<reference evidence="1 2" key="1">
    <citation type="submission" date="2024-06" db="EMBL/GenBank/DDBJ databases">
        <title>The draft genome of Grus japonensis, version 3.</title>
        <authorList>
            <person name="Nabeshima K."/>
            <person name="Suzuki S."/>
            <person name="Onuma M."/>
        </authorList>
    </citation>
    <scope>NUCLEOTIDE SEQUENCE [LARGE SCALE GENOMIC DNA]</scope>
    <source>
        <strain evidence="1 2">451A</strain>
    </source>
</reference>
<dbReference type="PANTHER" id="PTHR33332">
    <property type="entry name" value="REVERSE TRANSCRIPTASE DOMAIN-CONTAINING PROTEIN"/>
    <property type="match status" value="1"/>
</dbReference>
<evidence type="ECO:0000313" key="2">
    <source>
        <dbReference type="Proteomes" id="UP001623348"/>
    </source>
</evidence>
<dbReference type="Proteomes" id="UP001623348">
    <property type="component" value="Unassembled WGS sequence"/>
</dbReference>
<sequence length="148" mass="17029">MRKDCARQLCFDLWNPRVLRPVSKYGARRHTLGTVGSGHGDWDSFLRKKANVTMVFKKEDLGNYRPVSFTLILGMMMEQILLDAFSKHRKDKKVIWSTQHGILKGKSCLTNLITFYDEVTGLVDEGRTVDVVYFKKAYDSVSHNILID</sequence>
<keyword evidence="2" id="KW-1185">Reference proteome</keyword>
<accession>A0ABC9WII9</accession>
<evidence type="ECO:0000313" key="1">
    <source>
        <dbReference type="EMBL" id="GAB0184995.1"/>
    </source>
</evidence>
<gene>
    <name evidence="1" type="ORF">GRJ2_000964800</name>
</gene>
<dbReference type="EMBL" id="BAAFJT010000002">
    <property type="protein sequence ID" value="GAB0184995.1"/>
    <property type="molecule type" value="Genomic_DNA"/>
</dbReference>